<proteinExistence type="predicted"/>
<sequence>MAFKASPSLLLLLLAAALGRAADLCPPLNDIGHAASQPWVFSGLNWTLTQISSGATWPPPADDFDESRVAFAVQSDFNAASVQCAAQGREFSEEYTRQLAGKAPAYNWYACEGGSADVATEFKMVWWNTHTLQIRQTWTCPTTGRPMRATGQLQLSEFDCKFDDESRRTSCVSRAGSQLPFAATIVEVLPAPPRACAAASEATPDWSVRDLVWVTRKTTFGLDPGFSNMTFRVVNAALDYSPRMTCAEPALHGPQGGRYITPYSCTVFEADEADVPPTRFDWVLDDKSLLRINQTWFCDDGAAGETRFQSIGDLDIKSLLSCEAKSNNYTIGGGVYVETYTTCVTSADFQIKGELQ</sequence>
<feature type="signal peptide" evidence="1">
    <location>
        <begin position="1"/>
        <end position="21"/>
    </location>
</feature>
<dbReference type="PROSITE" id="PS50835">
    <property type="entry name" value="IG_LIKE"/>
    <property type="match status" value="1"/>
</dbReference>
<evidence type="ECO:0000259" key="2">
    <source>
        <dbReference type="PROSITE" id="PS50835"/>
    </source>
</evidence>
<evidence type="ECO:0000313" key="4">
    <source>
        <dbReference type="Proteomes" id="UP000481858"/>
    </source>
</evidence>
<dbReference type="InterPro" id="IPR007110">
    <property type="entry name" value="Ig-like_dom"/>
</dbReference>
<keyword evidence="1" id="KW-0732">Signal</keyword>
<feature type="domain" description="Ig-like" evidence="2">
    <location>
        <begin position="242"/>
        <end position="332"/>
    </location>
</feature>
<comment type="caution">
    <text evidence="3">The sequence shown here is derived from an EMBL/GenBank/DDBJ whole genome shotgun (WGS) entry which is preliminary data.</text>
</comment>
<evidence type="ECO:0000256" key="1">
    <source>
        <dbReference type="SAM" id="SignalP"/>
    </source>
</evidence>
<dbReference type="InParanoid" id="A0A7C8MNV0"/>
<dbReference type="Proteomes" id="UP000481858">
    <property type="component" value="Unassembled WGS sequence"/>
</dbReference>
<keyword evidence="4" id="KW-1185">Reference proteome</keyword>
<protein>
    <recommendedName>
        <fullName evidence="2">Ig-like domain-containing protein</fullName>
    </recommendedName>
</protein>
<reference evidence="3 4" key="1">
    <citation type="submission" date="2019-12" db="EMBL/GenBank/DDBJ databases">
        <title>Draft genome sequence of the ascomycete Xylaria multiplex DSM 110363.</title>
        <authorList>
            <person name="Buettner E."/>
            <person name="Kellner H."/>
        </authorList>
    </citation>
    <scope>NUCLEOTIDE SEQUENCE [LARGE SCALE GENOMIC DNA]</scope>
    <source>
        <strain evidence="3 4">DSM 110363</strain>
    </source>
</reference>
<dbReference type="EMBL" id="WUBL01000160">
    <property type="protein sequence ID" value="KAF2964235.1"/>
    <property type="molecule type" value="Genomic_DNA"/>
</dbReference>
<feature type="chain" id="PRO_5028972906" description="Ig-like domain-containing protein" evidence="1">
    <location>
        <begin position="22"/>
        <end position="356"/>
    </location>
</feature>
<dbReference type="OrthoDB" id="4661077at2759"/>
<gene>
    <name evidence="3" type="ORF">GQX73_g9341</name>
</gene>
<name>A0A7C8MNV0_9PEZI</name>
<accession>A0A7C8MNV0</accession>
<organism evidence="3 4">
    <name type="scientific">Xylaria multiplex</name>
    <dbReference type="NCBI Taxonomy" id="323545"/>
    <lineage>
        <taxon>Eukaryota</taxon>
        <taxon>Fungi</taxon>
        <taxon>Dikarya</taxon>
        <taxon>Ascomycota</taxon>
        <taxon>Pezizomycotina</taxon>
        <taxon>Sordariomycetes</taxon>
        <taxon>Xylariomycetidae</taxon>
        <taxon>Xylariales</taxon>
        <taxon>Xylariaceae</taxon>
        <taxon>Xylaria</taxon>
    </lineage>
</organism>
<evidence type="ECO:0000313" key="3">
    <source>
        <dbReference type="EMBL" id="KAF2964235.1"/>
    </source>
</evidence>
<dbReference type="AlphaFoldDB" id="A0A7C8MNV0"/>